<name>A0A2W7BUK8_9HYPH</name>
<dbReference type="Proteomes" id="UP000248616">
    <property type="component" value="Unassembled WGS sequence"/>
</dbReference>
<evidence type="ECO:0000256" key="4">
    <source>
        <dbReference type="ARBA" id="ARBA00030169"/>
    </source>
</evidence>
<evidence type="ECO:0000256" key="5">
    <source>
        <dbReference type="PIRSR" id="PIRSR605493-1"/>
    </source>
</evidence>
<dbReference type="AlphaFoldDB" id="A0A2W7BUK8"/>
<sequence length="141" mass="14859">MAQRWADVGALPWCRHFPSLISGHFRVFITDGLVRDVVGLEAVGLPVYCAGIIANSPARNGPGTVGFPVVLGGVTISPGDILVGDRDGVAVVPRLAAETVLARLAAVRAAEQALDAQVRQGLEMPDFAEAVLKSDRSRFVD</sequence>
<comment type="caution">
    <text evidence="6">The sequence shown here is derived from an EMBL/GenBank/DDBJ whole genome shotgun (WGS) entry which is preliminary data.</text>
</comment>
<evidence type="ECO:0000313" key="6">
    <source>
        <dbReference type="EMBL" id="PZV34342.1"/>
    </source>
</evidence>
<dbReference type="OrthoDB" id="9812532at2"/>
<accession>A0A2W7BUK8</accession>
<dbReference type="SUPFAM" id="SSF89562">
    <property type="entry name" value="RraA-like"/>
    <property type="match status" value="1"/>
</dbReference>
<evidence type="ECO:0000256" key="2">
    <source>
        <dbReference type="ARBA" id="ARBA00016549"/>
    </source>
</evidence>
<dbReference type="CDD" id="cd16841">
    <property type="entry name" value="RraA_family"/>
    <property type="match status" value="1"/>
</dbReference>
<dbReference type="InterPro" id="IPR036704">
    <property type="entry name" value="RraA/RraA-like_sf"/>
</dbReference>
<dbReference type="PANTHER" id="PTHR33254">
    <property type="entry name" value="4-HYDROXY-4-METHYL-2-OXOGLUTARATE ALDOLASE 3-RELATED"/>
    <property type="match status" value="1"/>
</dbReference>
<dbReference type="PANTHER" id="PTHR33254:SF4">
    <property type="entry name" value="4-HYDROXY-4-METHYL-2-OXOGLUTARATE ALDOLASE 3-RELATED"/>
    <property type="match status" value="1"/>
</dbReference>
<evidence type="ECO:0000256" key="3">
    <source>
        <dbReference type="ARBA" id="ARBA00029596"/>
    </source>
</evidence>
<comment type="cofactor">
    <cofactor evidence="1">
        <name>a divalent metal cation</name>
        <dbReference type="ChEBI" id="CHEBI:60240"/>
    </cofactor>
</comment>
<proteinExistence type="predicted"/>
<feature type="binding site" evidence="5">
    <location>
        <position position="36"/>
    </location>
    <ligand>
        <name>Mg(2+)</name>
        <dbReference type="ChEBI" id="CHEBI:18420"/>
    </ligand>
</feature>
<keyword evidence="5" id="KW-0460">Magnesium</keyword>
<evidence type="ECO:0000313" key="7">
    <source>
        <dbReference type="Proteomes" id="UP000248616"/>
    </source>
</evidence>
<protein>
    <recommendedName>
        <fullName evidence="2">Putative 4-hydroxy-4-methyl-2-oxoglutarate aldolase</fullName>
    </recommendedName>
    <alternativeName>
        <fullName evidence="3">Regulator of ribonuclease activity homolog</fullName>
    </alternativeName>
    <alternativeName>
        <fullName evidence="4">RraA-like protein</fullName>
    </alternativeName>
</protein>
<dbReference type="InterPro" id="IPR005493">
    <property type="entry name" value="RraA/RraA-like"/>
</dbReference>
<dbReference type="Gene3D" id="3.50.30.40">
    <property type="entry name" value="Ribonuclease E inhibitor RraA/RraA-like"/>
    <property type="match status" value="1"/>
</dbReference>
<dbReference type="Pfam" id="PF03737">
    <property type="entry name" value="RraA-like"/>
    <property type="match status" value="1"/>
</dbReference>
<feature type="binding site" evidence="5">
    <location>
        <position position="35"/>
    </location>
    <ligand>
        <name>substrate</name>
    </ligand>
</feature>
<gene>
    <name evidence="6" type="ORF">B5V02_32875</name>
</gene>
<keyword evidence="5" id="KW-0479">Metal-binding</keyword>
<comment type="cofactor">
    <cofactor evidence="5">
        <name>Mg(2+)</name>
        <dbReference type="ChEBI" id="CHEBI:18420"/>
    </cofactor>
</comment>
<evidence type="ECO:0000256" key="1">
    <source>
        <dbReference type="ARBA" id="ARBA00001968"/>
    </source>
</evidence>
<keyword evidence="7" id="KW-1185">Reference proteome</keyword>
<organism evidence="6 7">
    <name type="scientific">Mesorhizobium kowhaii</name>
    <dbReference type="NCBI Taxonomy" id="1300272"/>
    <lineage>
        <taxon>Bacteria</taxon>
        <taxon>Pseudomonadati</taxon>
        <taxon>Pseudomonadota</taxon>
        <taxon>Alphaproteobacteria</taxon>
        <taxon>Hyphomicrobiales</taxon>
        <taxon>Phyllobacteriaceae</taxon>
        <taxon>Mesorhizobium</taxon>
    </lineage>
</organism>
<dbReference type="GO" id="GO:0046872">
    <property type="term" value="F:metal ion binding"/>
    <property type="evidence" value="ECO:0007669"/>
    <property type="project" value="UniProtKB-KW"/>
</dbReference>
<reference evidence="7" key="1">
    <citation type="submission" date="2017-03" db="EMBL/GenBank/DDBJ databases">
        <authorList>
            <person name="Safronova V.I."/>
            <person name="Sazanova A.L."/>
            <person name="Chirak E.R."/>
        </authorList>
    </citation>
    <scope>NUCLEOTIDE SEQUENCE [LARGE SCALE GENOMIC DNA]</scope>
    <source>
        <strain evidence="7">Ach-343</strain>
    </source>
</reference>
<dbReference type="EMBL" id="MZXV01000075">
    <property type="protein sequence ID" value="PZV34342.1"/>
    <property type="molecule type" value="Genomic_DNA"/>
</dbReference>